<comment type="caution">
    <text evidence="1">The sequence shown here is derived from an EMBL/GenBank/DDBJ whole genome shotgun (WGS) entry which is preliminary data.</text>
</comment>
<name>A0ACC1T2U7_9APHY</name>
<proteinExistence type="predicted"/>
<dbReference type="Proteomes" id="UP001148662">
    <property type="component" value="Unassembled WGS sequence"/>
</dbReference>
<protein>
    <submittedName>
        <fullName evidence="1">Uncharacterized protein</fullName>
    </submittedName>
</protein>
<dbReference type="EMBL" id="JANHOG010000742">
    <property type="protein sequence ID" value="KAJ3551853.1"/>
    <property type="molecule type" value="Genomic_DNA"/>
</dbReference>
<organism evidence="1 2">
    <name type="scientific">Phlebia brevispora</name>
    <dbReference type="NCBI Taxonomy" id="194682"/>
    <lineage>
        <taxon>Eukaryota</taxon>
        <taxon>Fungi</taxon>
        <taxon>Dikarya</taxon>
        <taxon>Basidiomycota</taxon>
        <taxon>Agaricomycotina</taxon>
        <taxon>Agaricomycetes</taxon>
        <taxon>Polyporales</taxon>
        <taxon>Meruliaceae</taxon>
        <taxon>Phlebia</taxon>
    </lineage>
</organism>
<keyword evidence="2" id="KW-1185">Reference proteome</keyword>
<evidence type="ECO:0000313" key="1">
    <source>
        <dbReference type="EMBL" id="KAJ3551853.1"/>
    </source>
</evidence>
<sequence>MAAAAFTPSTPTELLHQLHASFRQSHFGTCDALCLRTEDQYHIQPISAYSFLQDTLSLQYEVALKTRIPVVRDVLMFQSTHATCITLSTGSSVRLVSSTSLLHLAIDNTAAIIIEDESLVIWSTEMRSMANNFAAVDRGLRQYVDRCVAEKSELDFTYPTRNSNDASGSSRRVEPFLQDDELLSFGYLAYSSAAGLRSLQELPQLQHLRGTTPPSSEIAHSLSGGHSLTAAEQMPLAASAYPVRLLLHQ</sequence>
<evidence type="ECO:0000313" key="2">
    <source>
        <dbReference type="Proteomes" id="UP001148662"/>
    </source>
</evidence>
<accession>A0ACC1T2U7</accession>
<reference evidence="1" key="1">
    <citation type="submission" date="2022-07" db="EMBL/GenBank/DDBJ databases">
        <title>Genome Sequence of Phlebia brevispora.</title>
        <authorList>
            <person name="Buettner E."/>
        </authorList>
    </citation>
    <scope>NUCLEOTIDE SEQUENCE</scope>
    <source>
        <strain evidence="1">MPL23</strain>
    </source>
</reference>
<gene>
    <name evidence="1" type="ORF">NM688_g4469</name>
</gene>